<proteinExistence type="predicted"/>
<organism evidence="1 2">
    <name type="scientific">Ligilactobacillus murinus</name>
    <dbReference type="NCBI Taxonomy" id="1622"/>
    <lineage>
        <taxon>Bacteria</taxon>
        <taxon>Bacillati</taxon>
        <taxon>Bacillota</taxon>
        <taxon>Bacilli</taxon>
        <taxon>Lactobacillales</taxon>
        <taxon>Lactobacillaceae</taxon>
        <taxon>Ligilactobacillus</taxon>
    </lineage>
</organism>
<reference evidence="1 2" key="1">
    <citation type="submission" date="2018-09" db="EMBL/GenBank/DDBJ databases">
        <title>Murine metabolic-syndrome-specific gut microbial biobank.</title>
        <authorList>
            <person name="Liu C."/>
        </authorList>
    </citation>
    <scope>NUCLEOTIDE SEQUENCE [LARGE SCALE GENOMIC DNA]</scope>
    <source>
        <strain evidence="1 2">C-30</strain>
    </source>
</reference>
<dbReference type="EMBL" id="QZFR01000005">
    <property type="protein sequence ID" value="RXV75346.1"/>
    <property type="molecule type" value="Genomic_DNA"/>
</dbReference>
<dbReference type="Proteomes" id="UP000289316">
    <property type="component" value="Unassembled WGS sequence"/>
</dbReference>
<sequence>MDGVNDFESSITSMSDMWAMDKSFFKELPELSVISRPDAKLTDEANRATLESLEVLKRIEMNTEYLKNIVDLLSVSNDHQKELNIMVQDILGIAKAPDKEEAQNRYRSVMKKIGDFSTITSSALNIVKLSSLASTVLQMVMSSK</sequence>
<name>A0A4Q2AX16_9LACO</name>
<comment type="caution">
    <text evidence="1">The sequence shown here is derived from an EMBL/GenBank/DDBJ whole genome shotgun (WGS) entry which is preliminary data.</text>
</comment>
<dbReference type="RefSeq" id="WP_089135348.1">
    <property type="nucleotide sequence ID" value="NZ_BDFM01000158.1"/>
</dbReference>
<dbReference type="AlphaFoldDB" id="A0A4Q2AX16"/>
<accession>A0A4Q2AX16</accession>
<evidence type="ECO:0000313" key="1">
    <source>
        <dbReference type="EMBL" id="RXV75346.1"/>
    </source>
</evidence>
<evidence type="ECO:0000313" key="2">
    <source>
        <dbReference type="Proteomes" id="UP000289316"/>
    </source>
</evidence>
<protein>
    <submittedName>
        <fullName evidence="1">Uncharacterized protein</fullName>
    </submittedName>
</protein>
<gene>
    <name evidence="1" type="ORF">D6C19_01490</name>
</gene>